<protein>
    <recommendedName>
        <fullName evidence="7">branched-chain-amino-acid transaminase</fullName>
        <ecNumber evidence="7">2.6.1.42</ecNumber>
    </recommendedName>
</protein>
<dbReference type="PANTHER" id="PTHR11825">
    <property type="entry name" value="SUBGROUP IIII AMINOTRANSFERASE"/>
    <property type="match status" value="1"/>
</dbReference>
<evidence type="ECO:0000256" key="8">
    <source>
        <dbReference type="ARBA" id="ARBA00022576"/>
    </source>
</evidence>
<sequence length="360" mass="39975">MTTTSIPAIATKRIAKSRISEVDFNNLEFGKYISDHMLMVDYVNGKWQEPSILPFGDIMMSPAMLSLHYGQSVFEGMKAFRNKNGDICIFRPQKHSERLNKSLARMCMPEIPEELFIQSLHAIVETDESWIPTSEGASLYIRPVVFAYEPRLGVKIADHFKFFVLTSPAGAYFSKPTRLKVEETFVRAAEGGTGFAKCAGNYGGAFYPTQVARQEGFDQVLWTDAKEHKYIDEAGVMNVMFVIDGKVITPKLTTALLDGVTRDTIIKLAPSLGMTVEERRVSVAEIEEAFKKGTLTEAFGAGTAAVVSPIAAINIHGVDYTVPTVTSNSFQQRAKEKLNNIRLGFEPDVHGWNYIIPAAR</sequence>
<gene>
    <name evidence="17" type="ORF">D4L85_05865</name>
</gene>
<dbReference type="GO" id="GO:0009098">
    <property type="term" value="P:L-leucine biosynthetic process"/>
    <property type="evidence" value="ECO:0007669"/>
    <property type="project" value="UniProtKB-UniPathway"/>
</dbReference>
<keyword evidence="12" id="KW-0100">Branched-chain amino acid biosynthesis</keyword>
<proteinExistence type="inferred from homology"/>
<evidence type="ECO:0000256" key="9">
    <source>
        <dbReference type="ARBA" id="ARBA00022605"/>
    </source>
</evidence>
<evidence type="ECO:0000256" key="5">
    <source>
        <dbReference type="ARBA" id="ARBA00005072"/>
    </source>
</evidence>
<evidence type="ECO:0000256" key="11">
    <source>
        <dbReference type="ARBA" id="ARBA00022898"/>
    </source>
</evidence>
<dbReference type="AlphaFoldDB" id="A0A385SJN7"/>
<evidence type="ECO:0000256" key="3">
    <source>
        <dbReference type="ARBA" id="ARBA00004824"/>
    </source>
</evidence>
<keyword evidence="11" id="KW-0663">Pyridoxal phosphate</keyword>
<evidence type="ECO:0000256" key="12">
    <source>
        <dbReference type="ARBA" id="ARBA00023304"/>
    </source>
</evidence>
<dbReference type="PIRSF" id="PIRSF006468">
    <property type="entry name" value="BCAT1"/>
    <property type="match status" value="1"/>
</dbReference>
<dbReference type="InterPro" id="IPR043131">
    <property type="entry name" value="BCAT-like_N"/>
</dbReference>
<evidence type="ECO:0000256" key="13">
    <source>
        <dbReference type="ARBA" id="ARBA00048212"/>
    </source>
</evidence>
<dbReference type="Gene3D" id="3.20.10.10">
    <property type="entry name" value="D-amino Acid Aminotransferase, subunit A, domain 2"/>
    <property type="match status" value="1"/>
</dbReference>
<comment type="catalytic activity">
    <reaction evidence="13">
        <text>L-valine + 2-oxoglutarate = 3-methyl-2-oxobutanoate + L-glutamate</text>
        <dbReference type="Rhea" id="RHEA:24813"/>
        <dbReference type="ChEBI" id="CHEBI:11851"/>
        <dbReference type="ChEBI" id="CHEBI:16810"/>
        <dbReference type="ChEBI" id="CHEBI:29985"/>
        <dbReference type="ChEBI" id="CHEBI:57762"/>
        <dbReference type="EC" id="2.6.1.42"/>
    </reaction>
</comment>
<evidence type="ECO:0000256" key="1">
    <source>
        <dbReference type="ARBA" id="ARBA00001933"/>
    </source>
</evidence>
<name>A0A385SJN7_9BACT</name>
<evidence type="ECO:0000313" key="17">
    <source>
        <dbReference type="EMBL" id="AYB30135.1"/>
    </source>
</evidence>
<evidence type="ECO:0000256" key="6">
    <source>
        <dbReference type="ARBA" id="ARBA00009320"/>
    </source>
</evidence>
<dbReference type="GO" id="GO:0052654">
    <property type="term" value="F:L-leucine-2-oxoglutarate transaminase activity"/>
    <property type="evidence" value="ECO:0007669"/>
    <property type="project" value="RHEA"/>
</dbReference>
<dbReference type="InterPro" id="IPR036038">
    <property type="entry name" value="Aminotransferase-like"/>
</dbReference>
<evidence type="ECO:0000256" key="7">
    <source>
        <dbReference type="ARBA" id="ARBA00013053"/>
    </source>
</evidence>
<dbReference type="Gene3D" id="3.30.470.10">
    <property type="match status" value="1"/>
</dbReference>
<keyword evidence="8 17" id="KW-0032">Aminotransferase</keyword>
<dbReference type="SUPFAM" id="SSF56752">
    <property type="entry name" value="D-aminoacid aminotransferase-like PLP-dependent enzymes"/>
    <property type="match status" value="1"/>
</dbReference>
<dbReference type="RefSeq" id="WP_119753439.1">
    <property type="nucleotide sequence ID" value="NZ_CP032382.1"/>
</dbReference>
<dbReference type="InterPro" id="IPR005786">
    <property type="entry name" value="B_amino_transII"/>
</dbReference>
<dbReference type="UniPathway" id="UPA00048">
    <property type="reaction ID" value="UER00073"/>
</dbReference>
<evidence type="ECO:0000313" key="18">
    <source>
        <dbReference type="Proteomes" id="UP000266183"/>
    </source>
</evidence>
<dbReference type="OrthoDB" id="9804984at2"/>
<dbReference type="GO" id="GO:0052655">
    <property type="term" value="F:L-valine-2-oxoglutarate transaminase activity"/>
    <property type="evidence" value="ECO:0007669"/>
    <property type="project" value="RHEA"/>
</dbReference>
<feature type="modified residue" description="N6-(pyridoxal phosphate)lysine" evidence="16">
    <location>
        <position position="197"/>
    </location>
</feature>
<dbReference type="GO" id="GO:0052656">
    <property type="term" value="F:L-isoleucine-2-oxoglutarate transaminase activity"/>
    <property type="evidence" value="ECO:0007669"/>
    <property type="project" value="RHEA"/>
</dbReference>
<comment type="pathway">
    <text evidence="3">Amino-acid biosynthesis; L-isoleucine biosynthesis; L-isoleucine from 2-oxobutanoate: step 4/4.</text>
</comment>
<dbReference type="UniPathway" id="UPA00047">
    <property type="reaction ID" value="UER00058"/>
</dbReference>
<dbReference type="CDD" id="cd01557">
    <property type="entry name" value="BCAT_beta_family"/>
    <property type="match status" value="1"/>
</dbReference>
<evidence type="ECO:0000256" key="4">
    <source>
        <dbReference type="ARBA" id="ARBA00004931"/>
    </source>
</evidence>
<accession>A0A385SJN7</accession>
<evidence type="ECO:0000256" key="15">
    <source>
        <dbReference type="ARBA" id="ARBA00049229"/>
    </source>
</evidence>
<dbReference type="NCBIfam" id="TIGR01123">
    <property type="entry name" value="ilvE_II"/>
    <property type="match status" value="1"/>
</dbReference>
<evidence type="ECO:0000256" key="16">
    <source>
        <dbReference type="PIRSR" id="PIRSR006468-1"/>
    </source>
</evidence>
<dbReference type="GO" id="GO:0009097">
    <property type="term" value="P:isoleucine biosynthetic process"/>
    <property type="evidence" value="ECO:0007669"/>
    <property type="project" value="UniProtKB-UniPathway"/>
</dbReference>
<comment type="catalytic activity">
    <reaction evidence="15">
        <text>L-leucine + 2-oxoglutarate = 4-methyl-2-oxopentanoate + L-glutamate</text>
        <dbReference type="Rhea" id="RHEA:18321"/>
        <dbReference type="ChEBI" id="CHEBI:16810"/>
        <dbReference type="ChEBI" id="CHEBI:17865"/>
        <dbReference type="ChEBI" id="CHEBI:29985"/>
        <dbReference type="ChEBI" id="CHEBI:57427"/>
        <dbReference type="EC" id="2.6.1.42"/>
    </reaction>
</comment>
<dbReference type="PANTHER" id="PTHR11825:SF44">
    <property type="entry name" value="BRANCHED-CHAIN-AMINO-ACID AMINOTRANSFERASE"/>
    <property type="match status" value="1"/>
</dbReference>
<reference evidence="18" key="1">
    <citation type="submission" date="2018-09" db="EMBL/GenBank/DDBJ databases">
        <title>Chryseolinea sp. KIS68-18 isolated from soil.</title>
        <authorList>
            <person name="Weon H.-Y."/>
            <person name="Kwon S.-W."/>
            <person name="Lee S.A."/>
        </authorList>
    </citation>
    <scope>NUCLEOTIDE SEQUENCE [LARGE SCALE GENOMIC DNA]</scope>
    <source>
        <strain evidence="18">KIS68-18</strain>
    </source>
</reference>
<keyword evidence="9" id="KW-0028">Amino-acid biosynthesis</keyword>
<dbReference type="InterPro" id="IPR001544">
    <property type="entry name" value="Aminotrans_IV"/>
</dbReference>
<keyword evidence="18" id="KW-1185">Reference proteome</keyword>
<dbReference type="EMBL" id="CP032382">
    <property type="protein sequence ID" value="AYB30135.1"/>
    <property type="molecule type" value="Genomic_DNA"/>
</dbReference>
<dbReference type="EC" id="2.6.1.42" evidence="7"/>
<dbReference type="Proteomes" id="UP000266183">
    <property type="component" value="Chromosome"/>
</dbReference>
<dbReference type="Pfam" id="PF01063">
    <property type="entry name" value="Aminotran_4"/>
    <property type="match status" value="1"/>
</dbReference>
<dbReference type="GO" id="GO:0009099">
    <property type="term" value="P:L-valine biosynthetic process"/>
    <property type="evidence" value="ECO:0007669"/>
    <property type="project" value="UniProtKB-UniPathway"/>
</dbReference>
<comment type="catalytic activity">
    <reaction evidence="14">
        <text>L-isoleucine + 2-oxoglutarate = (S)-3-methyl-2-oxopentanoate + L-glutamate</text>
        <dbReference type="Rhea" id="RHEA:24801"/>
        <dbReference type="ChEBI" id="CHEBI:16810"/>
        <dbReference type="ChEBI" id="CHEBI:29985"/>
        <dbReference type="ChEBI" id="CHEBI:35146"/>
        <dbReference type="ChEBI" id="CHEBI:58045"/>
        <dbReference type="EC" id="2.6.1.42"/>
    </reaction>
</comment>
<dbReference type="NCBIfam" id="NF009897">
    <property type="entry name" value="PRK13357.1"/>
    <property type="match status" value="1"/>
</dbReference>
<evidence type="ECO:0000256" key="10">
    <source>
        <dbReference type="ARBA" id="ARBA00022679"/>
    </source>
</evidence>
<comment type="cofactor">
    <cofactor evidence="1">
        <name>pyridoxal 5'-phosphate</name>
        <dbReference type="ChEBI" id="CHEBI:597326"/>
    </cofactor>
</comment>
<dbReference type="KEGG" id="chk:D4L85_05865"/>
<dbReference type="InterPro" id="IPR043132">
    <property type="entry name" value="BCAT-like_C"/>
</dbReference>
<keyword evidence="10 17" id="KW-0808">Transferase</keyword>
<organism evidence="17 18">
    <name type="scientific">Chryseolinea soli</name>
    <dbReference type="NCBI Taxonomy" id="2321403"/>
    <lineage>
        <taxon>Bacteria</taxon>
        <taxon>Pseudomonadati</taxon>
        <taxon>Bacteroidota</taxon>
        <taxon>Cytophagia</taxon>
        <taxon>Cytophagales</taxon>
        <taxon>Fulvivirgaceae</taxon>
        <taxon>Chryseolinea</taxon>
    </lineage>
</organism>
<comment type="pathway">
    <text evidence="5">Amino-acid biosynthesis; L-leucine biosynthesis; L-leucine from 3-methyl-2-oxobutanoate: step 4/4.</text>
</comment>
<comment type="pathway">
    <text evidence="4">Amino-acid biosynthesis; L-valine biosynthesis; L-valine from pyruvate: step 4/4.</text>
</comment>
<dbReference type="UniPathway" id="UPA00049">
    <property type="reaction ID" value="UER00062"/>
</dbReference>
<comment type="function">
    <text evidence="2">Acts on leucine, isoleucine and valine.</text>
</comment>
<dbReference type="InterPro" id="IPR033939">
    <property type="entry name" value="BCAT_family"/>
</dbReference>
<evidence type="ECO:0000256" key="2">
    <source>
        <dbReference type="ARBA" id="ARBA00003109"/>
    </source>
</evidence>
<evidence type="ECO:0000256" key="14">
    <source>
        <dbReference type="ARBA" id="ARBA00048798"/>
    </source>
</evidence>
<comment type="similarity">
    <text evidence="6">Belongs to the class-IV pyridoxal-phosphate-dependent aminotransferase family.</text>
</comment>